<proteinExistence type="predicted"/>
<feature type="chain" id="PRO_5043920848" description="Cystatin domain-containing protein" evidence="1">
    <location>
        <begin position="19"/>
        <end position="119"/>
    </location>
</feature>
<dbReference type="Pfam" id="PF00031">
    <property type="entry name" value="Cystatin"/>
    <property type="match status" value="1"/>
</dbReference>
<evidence type="ECO:0000259" key="2">
    <source>
        <dbReference type="Pfam" id="PF00031"/>
    </source>
</evidence>
<dbReference type="AlphaFoldDB" id="A0AAV2TLE8"/>
<keyword evidence="1" id="KW-0732">Signal</keyword>
<feature type="signal peptide" evidence="1">
    <location>
        <begin position="1"/>
        <end position="18"/>
    </location>
</feature>
<dbReference type="EMBL" id="CAXLJL010000290">
    <property type="protein sequence ID" value="CAL5136252.1"/>
    <property type="molecule type" value="Genomic_DNA"/>
</dbReference>
<dbReference type="InterPro" id="IPR046350">
    <property type="entry name" value="Cystatin_sf"/>
</dbReference>
<feature type="domain" description="Cystatin" evidence="2">
    <location>
        <begin position="60"/>
        <end position="112"/>
    </location>
</feature>
<comment type="caution">
    <text evidence="3">The sequence shown here is derived from an EMBL/GenBank/DDBJ whole genome shotgun (WGS) entry which is preliminary data.</text>
</comment>
<dbReference type="PROSITE" id="PS00287">
    <property type="entry name" value="CYSTATIN"/>
    <property type="match status" value="1"/>
</dbReference>
<dbReference type="InterPro" id="IPR018073">
    <property type="entry name" value="Prot_inh_cystat_CS"/>
</dbReference>
<evidence type="ECO:0000256" key="1">
    <source>
        <dbReference type="SAM" id="SignalP"/>
    </source>
</evidence>
<dbReference type="Proteomes" id="UP001497525">
    <property type="component" value="Unassembled WGS sequence"/>
</dbReference>
<accession>A0AAV2TLE8</accession>
<dbReference type="Gene3D" id="3.10.450.10">
    <property type="match status" value="1"/>
</dbReference>
<evidence type="ECO:0000313" key="3">
    <source>
        <dbReference type="EMBL" id="CAL5136252.1"/>
    </source>
</evidence>
<dbReference type="SUPFAM" id="SSF54403">
    <property type="entry name" value="Cystatin/monellin"/>
    <property type="match status" value="1"/>
</dbReference>
<name>A0AAV2TLE8_CALDB</name>
<evidence type="ECO:0000313" key="4">
    <source>
        <dbReference type="Proteomes" id="UP001497525"/>
    </source>
</evidence>
<dbReference type="GO" id="GO:0004869">
    <property type="term" value="F:cysteine-type endopeptidase inhibitor activity"/>
    <property type="evidence" value="ECO:0007669"/>
    <property type="project" value="InterPro"/>
</dbReference>
<dbReference type="InterPro" id="IPR000010">
    <property type="entry name" value="Cystatin_dom"/>
</dbReference>
<gene>
    <name evidence="3" type="ORF">CDAUBV1_LOCUS10321</name>
</gene>
<protein>
    <recommendedName>
        <fullName evidence="2">Cystatin domain-containing protein</fullName>
    </recommendedName>
</protein>
<sequence>MNNMLLSFVFFYFTLVWATGFEGRSMMVGGFIDAQSLEPSKVEELRSFLSKNLPGHDGITDKFLGNFEIRRIETQVVAGTNYRVHLKAGNHCITAVIWEKLPVYGGDKELLSVDTNCPA</sequence>
<organism evidence="3 4">
    <name type="scientific">Calicophoron daubneyi</name>
    <name type="common">Rumen fluke</name>
    <name type="synonym">Paramphistomum daubneyi</name>
    <dbReference type="NCBI Taxonomy" id="300641"/>
    <lineage>
        <taxon>Eukaryota</taxon>
        <taxon>Metazoa</taxon>
        <taxon>Spiralia</taxon>
        <taxon>Lophotrochozoa</taxon>
        <taxon>Platyhelminthes</taxon>
        <taxon>Trematoda</taxon>
        <taxon>Digenea</taxon>
        <taxon>Plagiorchiida</taxon>
        <taxon>Pronocephalata</taxon>
        <taxon>Paramphistomoidea</taxon>
        <taxon>Paramphistomidae</taxon>
        <taxon>Calicophoron</taxon>
    </lineage>
</organism>
<reference evidence="3" key="1">
    <citation type="submission" date="2024-06" db="EMBL/GenBank/DDBJ databases">
        <authorList>
            <person name="Liu X."/>
            <person name="Lenzi L."/>
            <person name="Haldenby T S."/>
            <person name="Uol C."/>
        </authorList>
    </citation>
    <scope>NUCLEOTIDE SEQUENCE</scope>
</reference>